<dbReference type="GO" id="GO:0004315">
    <property type="term" value="F:3-oxoacyl-[acyl-carrier-protein] synthase activity"/>
    <property type="evidence" value="ECO:0007669"/>
    <property type="project" value="InterPro"/>
</dbReference>
<evidence type="ECO:0000313" key="5">
    <source>
        <dbReference type="EMBL" id="OXM42527.1"/>
    </source>
</evidence>
<dbReference type="Proteomes" id="UP000215563">
    <property type="component" value="Unassembled WGS sequence"/>
</dbReference>
<evidence type="ECO:0000313" key="6">
    <source>
        <dbReference type="Proteomes" id="UP000215563"/>
    </source>
</evidence>
<keyword evidence="6" id="KW-1185">Reference proteome</keyword>
<dbReference type="PANTHER" id="PTHR34069:SF2">
    <property type="entry name" value="BETA-KETOACYL-[ACYL-CARRIER-PROTEIN] SYNTHASE III"/>
    <property type="match status" value="1"/>
</dbReference>
<accession>A0A229R7A6</accession>
<feature type="domain" description="Beta-ketoacyl-[acyl-carrier-protein] synthase III C-terminal" evidence="3">
    <location>
        <begin position="241"/>
        <end position="328"/>
    </location>
</feature>
<organism evidence="5 6">
    <name type="scientific">Amycolatopsis alba DSM 44262</name>
    <dbReference type="NCBI Taxonomy" id="1125972"/>
    <lineage>
        <taxon>Bacteria</taxon>
        <taxon>Bacillati</taxon>
        <taxon>Actinomycetota</taxon>
        <taxon>Actinomycetes</taxon>
        <taxon>Pseudonocardiales</taxon>
        <taxon>Pseudonocardiaceae</taxon>
        <taxon>Amycolatopsis</taxon>
    </lineage>
</organism>
<dbReference type="RefSeq" id="WP_020634019.1">
    <property type="nucleotide sequence ID" value="NZ_KB913032.1"/>
</dbReference>
<evidence type="ECO:0000256" key="1">
    <source>
        <dbReference type="ARBA" id="ARBA00022679"/>
    </source>
</evidence>
<dbReference type="PANTHER" id="PTHR34069">
    <property type="entry name" value="3-OXOACYL-[ACYL-CARRIER-PROTEIN] SYNTHASE 3"/>
    <property type="match status" value="1"/>
</dbReference>
<evidence type="ECO:0000259" key="4">
    <source>
        <dbReference type="Pfam" id="PF08545"/>
    </source>
</evidence>
<dbReference type="OrthoDB" id="9815506at2"/>
<evidence type="ECO:0000259" key="3">
    <source>
        <dbReference type="Pfam" id="PF08541"/>
    </source>
</evidence>
<dbReference type="InterPro" id="IPR016039">
    <property type="entry name" value="Thiolase-like"/>
</dbReference>
<dbReference type="NCBIfam" id="NF006829">
    <property type="entry name" value="PRK09352.1"/>
    <property type="match status" value="1"/>
</dbReference>
<name>A0A229R7A6_AMYAL</name>
<dbReference type="EMBL" id="NMQU01000194">
    <property type="protein sequence ID" value="OXM42527.1"/>
    <property type="molecule type" value="Genomic_DNA"/>
</dbReference>
<feature type="domain" description="Beta-ketoacyl-[acyl-carrier-protein] synthase III N-terminal" evidence="4">
    <location>
        <begin position="110"/>
        <end position="188"/>
    </location>
</feature>
<reference evidence="5 6" key="1">
    <citation type="submission" date="2017-07" db="EMBL/GenBank/DDBJ databases">
        <title>Amycolatopsis alba DSM 44262 Genome sequencing and assembly.</title>
        <authorList>
            <person name="Kaur N."/>
            <person name="Mayilraj S."/>
        </authorList>
    </citation>
    <scope>NUCLEOTIDE SEQUENCE [LARGE SCALE GENOMIC DNA]</scope>
    <source>
        <strain evidence="5 6">DSM 44262</strain>
    </source>
</reference>
<dbReference type="AlphaFoldDB" id="A0A229R7A6"/>
<dbReference type="Gene3D" id="3.40.47.10">
    <property type="match status" value="1"/>
</dbReference>
<dbReference type="CDD" id="cd00830">
    <property type="entry name" value="KAS_III"/>
    <property type="match status" value="1"/>
</dbReference>
<sequence length="329" mass="34493">MTPPLPVRIAGTGVHLPPDVVTNRRLTETLDTSDEWIVSRTGIRERRWLAPDLATSDMCVAAALPALAAAGCATRDIDAIIVATYTYDQPLPSTALIVKDALGAFPALTFDITQAACANGVQALFLGSLLVRTGAAERVLVIAADSASRVTDPEDRATRVFFGDAAGAAVLTRAVTPGTGLLGWDFGAELSYDVEIPAGGSRQPAGATTFAGGRHYLKMNGRAVWDTATRCLPDSVLNATRQAGLTVDEVAHFFLHQANLNIVQAAMDKLGVPRDRAPITVDSLGNTGSAGVFTVLHKGFSEGSVREGDAFVVSAIGAGFQWGTLCFRA</sequence>
<comment type="caution">
    <text evidence="5">The sequence shown here is derived from an EMBL/GenBank/DDBJ whole genome shotgun (WGS) entry which is preliminary data.</text>
</comment>
<dbReference type="Pfam" id="PF08545">
    <property type="entry name" value="ACP_syn_III"/>
    <property type="match status" value="1"/>
</dbReference>
<dbReference type="Pfam" id="PF08541">
    <property type="entry name" value="ACP_syn_III_C"/>
    <property type="match status" value="1"/>
</dbReference>
<keyword evidence="1" id="KW-0808">Transferase</keyword>
<dbReference type="GO" id="GO:0006633">
    <property type="term" value="P:fatty acid biosynthetic process"/>
    <property type="evidence" value="ECO:0007669"/>
    <property type="project" value="InterPro"/>
</dbReference>
<gene>
    <name evidence="5" type="ORF">CFP75_42460</name>
</gene>
<evidence type="ECO:0000256" key="2">
    <source>
        <dbReference type="ARBA" id="ARBA00023315"/>
    </source>
</evidence>
<proteinExistence type="predicted"/>
<dbReference type="SUPFAM" id="SSF53901">
    <property type="entry name" value="Thiolase-like"/>
    <property type="match status" value="1"/>
</dbReference>
<dbReference type="InterPro" id="IPR013747">
    <property type="entry name" value="ACP_syn_III_C"/>
</dbReference>
<dbReference type="GO" id="GO:0044550">
    <property type="term" value="P:secondary metabolite biosynthetic process"/>
    <property type="evidence" value="ECO:0007669"/>
    <property type="project" value="TreeGrafter"/>
</dbReference>
<protein>
    <submittedName>
        <fullName evidence="5">3-oxoacyl-ACP synthase</fullName>
    </submittedName>
</protein>
<keyword evidence="2" id="KW-0012">Acyltransferase</keyword>
<dbReference type="InterPro" id="IPR013751">
    <property type="entry name" value="ACP_syn_III_N"/>
</dbReference>